<evidence type="ECO:0000313" key="2">
    <source>
        <dbReference type="EMBL" id="PJA64576.1"/>
    </source>
</evidence>
<dbReference type="Proteomes" id="UP000230434">
    <property type="component" value="Unassembled WGS sequence"/>
</dbReference>
<dbReference type="InterPro" id="IPR004043">
    <property type="entry name" value="LCCL"/>
</dbReference>
<name>A0A2M7YNL3_9BACT</name>
<feature type="domain" description="LCCL" evidence="1">
    <location>
        <begin position="156"/>
        <end position="212"/>
    </location>
</feature>
<sequence>MSKKTIFLLIGLIIVSVAFFVKIQPVAAASIIITSPNGGEQWKVNEVSRVNWTASGVNYVRIYIYDPTISDSGSVNYIYDGAILASQGYYDWTIQQNQLPGGSTLPRNYKIRIDGVDTTAIGAEVKTQDYSDAIFSIVASCGPYSDQIIYGSTSGGIVWGSNPYTDDSDFNKAALHAGLISAGQTATIRKTSAGYLYNFTGSAFNGVTTLPWTTGWCGVTVSLVSLGTTPSVAVTSPNGGGTWNLDTDQTISWTATNITTNIVPSGADWTFTVKLINTAAPSAPVILTNTLASTARSYSFNLASNMLGPGSYKARVELYNNSAIFDESDSAFSIVSLVTPSLTISPTNVYFGETYTFSGAITGAAANSSIYFYLQRPDGTLKYENYYIGVTDSAGAFSGQTTQPLATGQIGTYQSWVKINGIESNKVSFTASSKPTTCFPDGALIKLPDDPKVYIIINCQKKWIQTAEEFKDDGYKWEDVKETSSPVLQAYSDYLQAASNLLRAIGQERVYKVVNGKLLWVPTISAFNAQGLKWSDIQSVPESEINNYQKAKLLKAAGDQKIYYITNSGLKRHILNEQVFNSYNNKWNDVVSVSGTELNAYPDNNLIKQEGDNKVYKLESGQKRWIKTAEAFNRLKYDWNKVAPANATEVNAYQEGTPIE</sequence>
<gene>
    <name evidence="2" type="ORF">CO159_02295</name>
</gene>
<dbReference type="SUPFAM" id="SSF69848">
    <property type="entry name" value="LCCL domain"/>
    <property type="match status" value="1"/>
</dbReference>
<reference evidence="3" key="1">
    <citation type="submission" date="2017-09" db="EMBL/GenBank/DDBJ databases">
        <title>Depth-based differentiation of microbial function through sediment-hosted aquifers and enrichment of novel symbionts in the deep terrestrial subsurface.</title>
        <authorList>
            <person name="Probst A.J."/>
            <person name="Ladd B."/>
            <person name="Jarett J.K."/>
            <person name="Geller-Mcgrath D.E."/>
            <person name="Sieber C.M.K."/>
            <person name="Emerson J.B."/>
            <person name="Anantharaman K."/>
            <person name="Thomas B.C."/>
            <person name="Malmstrom R."/>
            <person name="Stieglmeier M."/>
            <person name="Klingl A."/>
            <person name="Woyke T."/>
            <person name="Ryan C.M."/>
            <person name="Banfield J.F."/>
        </authorList>
    </citation>
    <scope>NUCLEOTIDE SEQUENCE [LARGE SCALE GENOMIC DNA]</scope>
</reference>
<evidence type="ECO:0000259" key="1">
    <source>
        <dbReference type="Pfam" id="PF03815"/>
    </source>
</evidence>
<organism evidence="2 3">
    <name type="scientific">Candidatus Portnoybacteria bacterium CG_4_9_14_3_um_filter_40_10</name>
    <dbReference type="NCBI Taxonomy" id="1974804"/>
    <lineage>
        <taxon>Bacteria</taxon>
        <taxon>Candidatus Portnoyibacteriota</taxon>
    </lineage>
</organism>
<dbReference type="InterPro" id="IPR036609">
    <property type="entry name" value="LCCL_sf"/>
</dbReference>
<protein>
    <recommendedName>
        <fullName evidence="1">LCCL domain-containing protein</fullName>
    </recommendedName>
</protein>
<proteinExistence type="predicted"/>
<evidence type="ECO:0000313" key="3">
    <source>
        <dbReference type="Proteomes" id="UP000230434"/>
    </source>
</evidence>
<accession>A0A2M7YNL3</accession>
<dbReference type="AlphaFoldDB" id="A0A2M7YNL3"/>
<dbReference type="Pfam" id="PF03815">
    <property type="entry name" value="LCCL"/>
    <property type="match status" value="1"/>
</dbReference>
<dbReference type="Gene3D" id="2.170.130.20">
    <property type="entry name" value="LCCL-like domain"/>
    <property type="match status" value="1"/>
</dbReference>
<comment type="caution">
    <text evidence="2">The sequence shown here is derived from an EMBL/GenBank/DDBJ whole genome shotgun (WGS) entry which is preliminary data.</text>
</comment>
<dbReference type="EMBL" id="PFWF01000049">
    <property type="protein sequence ID" value="PJA64576.1"/>
    <property type="molecule type" value="Genomic_DNA"/>
</dbReference>